<dbReference type="EMBL" id="UOFZ01000178">
    <property type="protein sequence ID" value="VAX14553.1"/>
    <property type="molecule type" value="Genomic_DNA"/>
</dbReference>
<reference evidence="14" key="1">
    <citation type="submission" date="2018-06" db="EMBL/GenBank/DDBJ databases">
        <authorList>
            <person name="Zhirakovskaya E."/>
        </authorList>
    </citation>
    <scope>NUCLEOTIDE SEQUENCE</scope>
</reference>
<feature type="transmembrane region" description="Helical" evidence="12">
    <location>
        <begin position="189"/>
        <end position="211"/>
    </location>
</feature>
<organism evidence="14">
    <name type="scientific">hydrothermal vent metagenome</name>
    <dbReference type="NCBI Taxonomy" id="652676"/>
    <lineage>
        <taxon>unclassified sequences</taxon>
        <taxon>metagenomes</taxon>
        <taxon>ecological metagenomes</taxon>
    </lineage>
</organism>
<evidence type="ECO:0000256" key="4">
    <source>
        <dbReference type="ARBA" id="ARBA00022670"/>
    </source>
</evidence>
<dbReference type="AlphaFoldDB" id="A0A3B1BQS5"/>
<feature type="domain" description="Peptidase M48" evidence="13">
    <location>
        <begin position="76"/>
        <end position="279"/>
    </location>
</feature>
<comment type="cofactor">
    <cofactor evidence="1">
        <name>Zn(2+)</name>
        <dbReference type="ChEBI" id="CHEBI:29105"/>
    </cofactor>
</comment>
<dbReference type="GO" id="GO:0006508">
    <property type="term" value="P:proteolysis"/>
    <property type="evidence" value="ECO:0007669"/>
    <property type="project" value="UniProtKB-KW"/>
</dbReference>
<dbReference type="Pfam" id="PF01435">
    <property type="entry name" value="Peptidase_M48"/>
    <property type="match status" value="1"/>
</dbReference>
<keyword evidence="7" id="KW-0378">Hydrolase</keyword>
<dbReference type="CDD" id="cd07339">
    <property type="entry name" value="M48B_HtpX_like"/>
    <property type="match status" value="1"/>
</dbReference>
<evidence type="ECO:0000256" key="5">
    <source>
        <dbReference type="ARBA" id="ARBA00022692"/>
    </source>
</evidence>
<protein>
    <submittedName>
        <fullName evidence="14">Peptidase, M48 family</fullName>
    </submittedName>
</protein>
<keyword evidence="3" id="KW-1003">Cell membrane</keyword>
<evidence type="ECO:0000256" key="9">
    <source>
        <dbReference type="ARBA" id="ARBA00022989"/>
    </source>
</evidence>
<evidence type="ECO:0000256" key="11">
    <source>
        <dbReference type="ARBA" id="ARBA00023136"/>
    </source>
</evidence>
<dbReference type="GO" id="GO:0004222">
    <property type="term" value="F:metalloendopeptidase activity"/>
    <property type="evidence" value="ECO:0007669"/>
    <property type="project" value="InterPro"/>
</dbReference>
<evidence type="ECO:0000256" key="6">
    <source>
        <dbReference type="ARBA" id="ARBA00022723"/>
    </source>
</evidence>
<dbReference type="InterPro" id="IPR050083">
    <property type="entry name" value="HtpX_protease"/>
</dbReference>
<evidence type="ECO:0000256" key="1">
    <source>
        <dbReference type="ARBA" id="ARBA00001947"/>
    </source>
</evidence>
<evidence type="ECO:0000259" key="13">
    <source>
        <dbReference type="Pfam" id="PF01435"/>
    </source>
</evidence>
<feature type="transmembrane region" description="Helical" evidence="12">
    <location>
        <begin position="163"/>
        <end position="183"/>
    </location>
</feature>
<keyword evidence="4" id="KW-0645">Protease</keyword>
<keyword evidence="10" id="KW-0482">Metalloprotease</keyword>
<feature type="transmembrane region" description="Helical" evidence="12">
    <location>
        <begin position="18"/>
        <end position="36"/>
    </location>
</feature>
<keyword evidence="8" id="KW-0862">Zinc</keyword>
<evidence type="ECO:0000256" key="3">
    <source>
        <dbReference type="ARBA" id="ARBA00022475"/>
    </source>
</evidence>
<dbReference type="PANTHER" id="PTHR43221:SF1">
    <property type="entry name" value="PROTEASE HTPX"/>
    <property type="match status" value="1"/>
</dbReference>
<evidence type="ECO:0000313" key="14">
    <source>
        <dbReference type="EMBL" id="VAX14553.1"/>
    </source>
</evidence>
<evidence type="ECO:0000256" key="12">
    <source>
        <dbReference type="SAM" id="Phobius"/>
    </source>
</evidence>
<dbReference type="GO" id="GO:0005886">
    <property type="term" value="C:plasma membrane"/>
    <property type="evidence" value="ECO:0007669"/>
    <property type="project" value="UniProtKB-SubCell"/>
</dbReference>
<dbReference type="InterPro" id="IPR001915">
    <property type="entry name" value="Peptidase_M48"/>
</dbReference>
<keyword evidence="5 12" id="KW-0812">Transmembrane</keyword>
<dbReference type="GO" id="GO:0046872">
    <property type="term" value="F:metal ion binding"/>
    <property type="evidence" value="ECO:0007669"/>
    <property type="project" value="UniProtKB-KW"/>
</dbReference>
<keyword evidence="9 12" id="KW-1133">Transmembrane helix</keyword>
<evidence type="ECO:0000256" key="10">
    <source>
        <dbReference type="ARBA" id="ARBA00023049"/>
    </source>
</evidence>
<evidence type="ECO:0000256" key="7">
    <source>
        <dbReference type="ARBA" id="ARBA00022801"/>
    </source>
</evidence>
<dbReference type="PANTHER" id="PTHR43221">
    <property type="entry name" value="PROTEASE HTPX"/>
    <property type="match status" value="1"/>
</dbReference>
<feature type="transmembrane region" description="Helical" evidence="12">
    <location>
        <begin position="42"/>
        <end position="64"/>
    </location>
</feature>
<gene>
    <name evidence="14" type="ORF">MNBD_GAMMA24-2722</name>
</gene>
<sequence length="319" mass="35421">MSSLIWYRHAFANRIQSFLLLLAMSGFLALLGAILWGSDGVIALLFMGLMLVLFNPVITPQLIMRMYRARPLARAQAPALHAALGQLAQRAELPVTPVLYYVPSSMVNAFAVGSRRQSAIAVSDGLLRALETRETIGVLAHEISHIRNNDMWVMGIADMFSRLTSMLSLFGQLLLLLNLPLIIFSAVSINWMAILILIFAPSLSALAQLGLSRTREYDADLNAVRLTGDPEGLARALLKIERQQGSFMERIFLPGRGIPDPSLLRTHPPTEERVRRLMELQHDGSVTGMNLPASGFMPDAFLDNPAQRPPRWHINGLWH</sequence>
<proteinExistence type="predicted"/>
<keyword evidence="6" id="KW-0479">Metal-binding</keyword>
<evidence type="ECO:0000256" key="2">
    <source>
        <dbReference type="ARBA" id="ARBA00004651"/>
    </source>
</evidence>
<name>A0A3B1BQS5_9ZZZZ</name>
<accession>A0A3B1BQS5</accession>
<dbReference type="Gene3D" id="3.30.2010.10">
    <property type="entry name" value="Metalloproteases ('zincins'), catalytic domain"/>
    <property type="match status" value="1"/>
</dbReference>
<evidence type="ECO:0000256" key="8">
    <source>
        <dbReference type="ARBA" id="ARBA00022833"/>
    </source>
</evidence>
<comment type="subcellular location">
    <subcellularLocation>
        <location evidence="2">Cell membrane</location>
        <topology evidence="2">Multi-pass membrane protein</topology>
    </subcellularLocation>
</comment>
<keyword evidence="11 12" id="KW-0472">Membrane</keyword>